<comment type="similarity">
    <text evidence="7">Belongs to the protein kinase superfamily.</text>
</comment>
<gene>
    <name evidence="10" type="ORF">EST38_g10723</name>
</gene>
<evidence type="ECO:0000256" key="4">
    <source>
        <dbReference type="ARBA" id="ARBA00022777"/>
    </source>
</evidence>
<keyword evidence="1 7" id="KW-0723">Serine/threonine-protein kinase</keyword>
<sequence>MQRRSFNALNSVFVVDAEYEFVKELGQGAYGCVVSARHRRTGEGCAIKKITNINTKRILTKRCLREIRLLHHFRGHKNITCLYDMDIVFQPPNNNFDEVYLYEELMEADLHAIIRSGQPLTDAHFQSFIYQTLCGLKYIHSANVLHRDLKPGNLLVNADCELKICDFGLARGYTPGSGTSRAAGNQGFMTEYVATRWYRAPEIMLSFANYSTAIDVWSVGCILAELLGGRPIFKGRDYVDQLNQILHYLGTPSEDTLRRVGSPRAQDYIRSLPIRPRISFSSLFPQANPLAIDLLSRMLCFDPARRISCEEALNHPYLAVWHDPADEPNCESIFDFGFEEEDTIEGMKKLMSTKLRVSEPKSVLRLVPLVKSGVRTGTLPIPSRDEIIASPVQEYGPHHGATSGFTHGHARPPSPVYDDPSAELERELAGTHLNPK</sequence>
<protein>
    <recommendedName>
        <fullName evidence="9">Protein kinase domain-containing protein</fullName>
    </recommendedName>
</protein>
<dbReference type="STRING" id="2316362.A0A4Q2D8X4"/>
<dbReference type="InterPro" id="IPR008271">
    <property type="entry name" value="Ser/Thr_kinase_AS"/>
</dbReference>
<dbReference type="InterPro" id="IPR050117">
    <property type="entry name" value="MAPK"/>
</dbReference>
<dbReference type="OrthoDB" id="192887at2759"/>
<dbReference type="GO" id="GO:0005524">
    <property type="term" value="F:ATP binding"/>
    <property type="evidence" value="ECO:0007669"/>
    <property type="project" value="UniProtKB-UniRule"/>
</dbReference>
<dbReference type="PROSITE" id="PS00107">
    <property type="entry name" value="PROTEIN_KINASE_ATP"/>
    <property type="match status" value="1"/>
</dbReference>
<dbReference type="InterPro" id="IPR017441">
    <property type="entry name" value="Protein_kinase_ATP_BS"/>
</dbReference>
<dbReference type="SMART" id="SM00220">
    <property type="entry name" value="S_TKc"/>
    <property type="match status" value="1"/>
</dbReference>
<evidence type="ECO:0000256" key="7">
    <source>
        <dbReference type="RuleBase" id="RU000304"/>
    </source>
</evidence>
<reference evidence="10 11" key="1">
    <citation type="submission" date="2019-01" db="EMBL/GenBank/DDBJ databases">
        <title>Draft genome sequence of Psathyrella aberdarensis IHI B618.</title>
        <authorList>
            <person name="Buettner E."/>
            <person name="Kellner H."/>
        </authorList>
    </citation>
    <scope>NUCLEOTIDE SEQUENCE [LARGE SCALE GENOMIC DNA]</scope>
    <source>
        <strain evidence="10 11">IHI B618</strain>
    </source>
</reference>
<evidence type="ECO:0000313" key="10">
    <source>
        <dbReference type="EMBL" id="RXW15131.1"/>
    </source>
</evidence>
<dbReference type="SUPFAM" id="SSF56112">
    <property type="entry name" value="Protein kinase-like (PK-like)"/>
    <property type="match status" value="1"/>
</dbReference>
<name>A0A4Q2D8X4_9AGAR</name>
<evidence type="ECO:0000256" key="6">
    <source>
        <dbReference type="PROSITE-ProRule" id="PRU10141"/>
    </source>
</evidence>
<keyword evidence="5 6" id="KW-0067">ATP-binding</keyword>
<proteinExistence type="inferred from homology"/>
<evidence type="ECO:0000313" key="11">
    <source>
        <dbReference type="Proteomes" id="UP000290288"/>
    </source>
</evidence>
<dbReference type="Proteomes" id="UP000290288">
    <property type="component" value="Unassembled WGS sequence"/>
</dbReference>
<evidence type="ECO:0000256" key="8">
    <source>
        <dbReference type="SAM" id="MobiDB-lite"/>
    </source>
</evidence>
<evidence type="ECO:0000256" key="2">
    <source>
        <dbReference type="ARBA" id="ARBA00022679"/>
    </source>
</evidence>
<keyword evidence="3 6" id="KW-0547">Nucleotide-binding</keyword>
<dbReference type="AlphaFoldDB" id="A0A4Q2D8X4"/>
<feature type="domain" description="Protein kinase" evidence="9">
    <location>
        <begin position="19"/>
        <end position="318"/>
    </location>
</feature>
<dbReference type="InterPro" id="IPR000719">
    <property type="entry name" value="Prot_kinase_dom"/>
</dbReference>
<dbReference type="CDD" id="cd07857">
    <property type="entry name" value="STKc_MPK1"/>
    <property type="match status" value="1"/>
</dbReference>
<dbReference type="Gene3D" id="3.30.200.20">
    <property type="entry name" value="Phosphorylase Kinase, domain 1"/>
    <property type="match status" value="1"/>
</dbReference>
<dbReference type="GO" id="GO:0004674">
    <property type="term" value="F:protein serine/threonine kinase activity"/>
    <property type="evidence" value="ECO:0007669"/>
    <property type="project" value="UniProtKB-KW"/>
</dbReference>
<dbReference type="PROSITE" id="PS00108">
    <property type="entry name" value="PROTEIN_KINASE_ST"/>
    <property type="match status" value="1"/>
</dbReference>
<evidence type="ECO:0000256" key="3">
    <source>
        <dbReference type="ARBA" id="ARBA00022741"/>
    </source>
</evidence>
<evidence type="ECO:0000256" key="5">
    <source>
        <dbReference type="ARBA" id="ARBA00022840"/>
    </source>
</evidence>
<organism evidence="10 11">
    <name type="scientific">Candolleomyces aberdarensis</name>
    <dbReference type="NCBI Taxonomy" id="2316362"/>
    <lineage>
        <taxon>Eukaryota</taxon>
        <taxon>Fungi</taxon>
        <taxon>Dikarya</taxon>
        <taxon>Basidiomycota</taxon>
        <taxon>Agaricomycotina</taxon>
        <taxon>Agaricomycetes</taxon>
        <taxon>Agaricomycetidae</taxon>
        <taxon>Agaricales</taxon>
        <taxon>Agaricineae</taxon>
        <taxon>Psathyrellaceae</taxon>
        <taxon>Candolleomyces</taxon>
    </lineage>
</organism>
<dbReference type="Pfam" id="PF00069">
    <property type="entry name" value="Pkinase"/>
    <property type="match status" value="1"/>
</dbReference>
<feature type="binding site" evidence="6">
    <location>
        <position position="49"/>
    </location>
    <ligand>
        <name>ATP</name>
        <dbReference type="ChEBI" id="CHEBI:30616"/>
    </ligand>
</feature>
<dbReference type="EMBL" id="SDEE01000595">
    <property type="protein sequence ID" value="RXW15131.1"/>
    <property type="molecule type" value="Genomic_DNA"/>
</dbReference>
<evidence type="ECO:0000259" key="9">
    <source>
        <dbReference type="PROSITE" id="PS50011"/>
    </source>
</evidence>
<dbReference type="FunFam" id="1.10.510.10:FF:000013">
    <property type="entry name" value="Mitogen-activated protein kinase"/>
    <property type="match status" value="1"/>
</dbReference>
<feature type="region of interest" description="Disordered" evidence="8">
    <location>
        <begin position="394"/>
        <end position="436"/>
    </location>
</feature>
<dbReference type="PANTHER" id="PTHR24055">
    <property type="entry name" value="MITOGEN-ACTIVATED PROTEIN KINASE"/>
    <property type="match status" value="1"/>
</dbReference>
<comment type="caution">
    <text evidence="10">The sequence shown here is derived from an EMBL/GenBank/DDBJ whole genome shotgun (WGS) entry which is preliminary data.</text>
</comment>
<dbReference type="InterPro" id="IPR011009">
    <property type="entry name" value="Kinase-like_dom_sf"/>
</dbReference>
<keyword evidence="11" id="KW-1185">Reference proteome</keyword>
<keyword evidence="4" id="KW-0418">Kinase</keyword>
<dbReference type="PROSITE" id="PS50011">
    <property type="entry name" value="PROTEIN_KINASE_DOM"/>
    <property type="match status" value="1"/>
</dbReference>
<accession>A0A4Q2D8X4</accession>
<dbReference type="Gene3D" id="1.10.510.10">
    <property type="entry name" value="Transferase(Phosphotransferase) domain 1"/>
    <property type="match status" value="1"/>
</dbReference>
<keyword evidence="2" id="KW-0808">Transferase</keyword>
<evidence type="ECO:0000256" key="1">
    <source>
        <dbReference type="ARBA" id="ARBA00022527"/>
    </source>
</evidence>